<comment type="caution">
    <text evidence="2">The sequence shown here is derived from an EMBL/GenBank/DDBJ whole genome shotgun (WGS) entry which is preliminary data.</text>
</comment>
<proteinExistence type="predicted"/>
<gene>
    <name evidence="2" type="ORF">Mrose_00449</name>
</gene>
<feature type="domain" description="DUF5615" evidence="1">
    <location>
        <begin position="1"/>
        <end position="83"/>
    </location>
</feature>
<evidence type="ECO:0000259" key="1">
    <source>
        <dbReference type="Pfam" id="PF18480"/>
    </source>
</evidence>
<protein>
    <recommendedName>
        <fullName evidence="1">DUF5615 domain-containing protein</fullName>
    </recommendedName>
</protein>
<name>A0A399F224_9DEIN</name>
<dbReference type="InterPro" id="IPR041049">
    <property type="entry name" value="DUF5615"/>
</dbReference>
<dbReference type="EMBL" id="QWLA01000004">
    <property type="protein sequence ID" value="RIH89309.1"/>
    <property type="molecule type" value="Genomic_DNA"/>
</dbReference>
<organism evidence="2 3">
    <name type="scientific">Calidithermus roseus</name>
    <dbReference type="NCBI Taxonomy" id="1644118"/>
    <lineage>
        <taxon>Bacteria</taxon>
        <taxon>Thermotogati</taxon>
        <taxon>Deinococcota</taxon>
        <taxon>Deinococci</taxon>
        <taxon>Thermales</taxon>
        <taxon>Thermaceae</taxon>
        <taxon>Calidithermus</taxon>
    </lineage>
</organism>
<dbReference type="RefSeq" id="WP_182482633.1">
    <property type="nucleotide sequence ID" value="NZ_QWLA01000004.1"/>
</dbReference>
<sequence length="125" mass="13965">MTLWLDAHISPAIANWIRKEFGLEVWPLRDLGLSRASDELIFRAAQGKDIVFITKDSDFVTLQSLKGPPPKIILLALGNTSNTPWNYGGGRPSFLRQRANLSLPRCCCPLRQRGSRPIAKPRLGN</sequence>
<evidence type="ECO:0000313" key="2">
    <source>
        <dbReference type="EMBL" id="RIH89309.1"/>
    </source>
</evidence>
<dbReference type="Proteomes" id="UP000265341">
    <property type="component" value="Unassembled WGS sequence"/>
</dbReference>
<reference evidence="2 3" key="1">
    <citation type="submission" date="2018-08" db="EMBL/GenBank/DDBJ databases">
        <title>Meiothermus roseus NBRC 110900 genome sequencing project.</title>
        <authorList>
            <person name="Da Costa M.S."/>
            <person name="Albuquerque L."/>
            <person name="Raposo P."/>
            <person name="Froufe H.J.C."/>
            <person name="Barroso C.S."/>
            <person name="Egas C."/>
        </authorList>
    </citation>
    <scope>NUCLEOTIDE SEQUENCE [LARGE SCALE GENOMIC DNA]</scope>
    <source>
        <strain evidence="2 3">NBRC 110900</strain>
    </source>
</reference>
<evidence type="ECO:0000313" key="3">
    <source>
        <dbReference type="Proteomes" id="UP000265341"/>
    </source>
</evidence>
<accession>A0A399F224</accession>
<dbReference type="AlphaFoldDB" id="A0A399F224"/>
<keyword evidence="3" id="KW-1185">Reference proteome</keyword>
<dbReference type="Pfam" id="PF18480">
    <property type="entry name" value="DUF5615"/>
    <property type="match status" value="1"/>
</dbReference>